<protein>
    <submittedName>
        <fullName evidence="1">Uncharacterized protein</fullName>
    </submittedName>
</protein>
<proteinExistence type="predicted"/>
<accession>A0AAC9YP55</accession>
<name>A0AAC9YP55_9MYCO</name>
<reference evidence="1 2" key="1">
    <citation type="submission" date="2017-08" db="EMBL/GenBank/DDBJ databases">
        <title>Phylogentic analysis of Mycobacterium avium complex whole genomes.</title>
        <authorList>
            <person name="Caverly L.J."/>
            <person name="Spilker T."/>
            <person name="LiPuma J."/>
        </authorList>
    </citation>
    <scope>NUCLEOTIDE SEQUENCE [LARGE SCALE GENOMIC DNA]</scope>
    <source>
        <strain evidence="1 2">FLAC0026</strain>
    </source>
</reference>
<sequence length="59" mass="6914">MHKKSGPPNFPTWKFVSHASLGDLDTYLWHRQGSNLFCWRPVGRTWNRATRKNDAESRA</sequence>
<dbReference type="KEGG" id="mmal:CKJ54_10745"/>
<dbReference type="EMBL" id="CP023147">
    <property type="protein sequence ID" value="ASW92963.1"/>
    <property type="molecule type" value="Genomic_DNA"/>
</dbReference>
<evidence type="ECO:0000313" key="2">
    <source>
        <dbReference type="Proteomes" id="UP000216246"/>
    </source>
</evidence>
<evidence type="ECO:0000313" key="1">
    <source>
        <dbReference type="EMBL" id="ASW92963.1"/>
    </source>
</evidence>
<organism evidence="1 2">
    <name type="scientific">Mycobacterium marseillense</name>
    <dbReference type="NCBI Taxonomy" id="701042"/>
    <lineage>
        <taxon>Bacteria</taxon>
        <taxon>Bacillati</taxon>
        <taxon>Actinomycetota</taxon>
        <taxon>Actinomycetes</taxon>
        <taxon>Mycobacteriales</taxon>
        <taxon>Mycobacteriaceae</taxon>
        <taxon>Mycobacterium</taxon>
        <taxon>Mycobacterium avium complex (MAC)</taxon>
    </lineage>
</organism>
<dbReference type="Proteomes" id="UP000216246">
    <property type="component" value="Chromosome"/>
</dbReference>
<gene>
    <name evidence="1" type="ORF">CKJ54_10745</name>
</gene>
<dbReference type="AlphaFoldDB" id="A0AAC9YP55"/>